<sequence>MNTNQKETEKEKEKEKEKETKSITIFWNYPSEKKDVKIAGNFNNWNPNEKMDEKNGKYEKTIEFLEGEQQFKFIIDGEWKCSPDYEQTENEPRNNVIFIEKKIKTKLRIMSFNIRYDNPDDGKFKWENRKKFVIELIKIYKPSVISLQEALKNQIVDLEKDLKHFSWIGGGRNDGKDSGEFAAIFYNNKKLDCLNQSTFWLSKTPDKIGSISWGSACVRICTWGLFAKKSNHDMKFYVFNTHLDHISENSQINSAKLIRSKISQITKNRFGYVLTGDFNITPDSNVYKEFFKDESEKDHHNFADLVDSSLVADFKNFEQLGSFTGWKTSKIVENSQNILIDYIFCNPSAKVKSYNVIIDTFGNFRPSDHRPIMVRLLL</sequence>
<evidence type="ECO:0000313" key="4">
    <source>
        <dbReference type="EMBL" id="KAJ5071673.1"/>
    </source>
</evidence>
<dbReference type="PANTHER" id="PTHR12121:SF36">
    <property type="entry name" value="ENDONUCLEASE_EXONUCLEASE_PHOSPHATASE DOMAIN-CONTAINING PROTEIN"/>
    <property type="match status" value="1"/>
</dbReference>
<dbReference type="Gene3D" id="3.60.10.10">
    <property type="entry name" value="Endonuclease/exonuclease/phosphatase"/>
    <property type="match status" value="1"/>
</dbReference>
<evidence type="ECO:0000313" key="5">
    <source>
        <dbReference type="Proteomes" id="UP001149090"/>
    </source>
</evidence>
<feature type="domain" description="Endonuclease/exonuclease/phosphatase" evidence="2">
    <location>
        <begin position="110"/>
        <end position="369"/>
    </location>
</feature>
<dbReference type="InterPro" id="IPR005135">
    <property type="entry name" value="Endo/exonuclease/phosphatase"/>
</dbReference>
<dbReference type="PANTHER" id="PTHR12121">
    <property type="entry name" value="CARBON CATABOLITE REPRESSOR PROTEIN 4"/>
    <property type="match status" value="1"/>
</dbReference>
<accession>A0A9Q0LFA3</accession>
<dbReference type="InterPro" id="IPR036691">
    <property type="entry name" value="Endo/exonu/phosph_ase_sf"/>
</dbReference>
<dbReference type="InterPro" id="IPR032640">
    <property type="entry name" value="AMPK1_CBM"/>
</dbReference>
<dbReference type="InterPro" id="IPR013783">
    <property type="entry name" value="Ig-like_fold"/>
</dbReference>
<dbReference type="SUPFAM" id="SSF81296">
    <property type="entry name" value="E set domains"/>
    <property type="match status" value="1"/>
</dbReference>
<dbReference type="OrthoDB" id="276515at2759"/>
<proteinExistence type="predicted"/>
<dbReference type="GO" id="GO:0000175">
    <property type="term" value="F:3'-5'-RNA exonuclease activity"/>
    <property type="evidence" value="ECO:0007669"/>
    <property type="project" value="TreeGrafter"/>
</dbReference>
<feature type="domain" description="AMP-activated protein kinase glycogen-binding" evidence="3">
    <location>
        <begin position="24"/>
        <end position="100"/>
    </location>
</feature>
<name>A0A9Q0LFA3_ANAIG</name>
<keyword evidence="5" id="KW-1185">Reference proteome</keyword>
<feature type="region of interest" description="Disordered" evidence="1">
    <location>
        <begin position="1"/>
        <end position="20"/>
    </location>
</feature>
<evidence type="ECO:0000256" key="1">
    <source>
        <dbReference type="SAM" id="MobiDB-lite"/>
    </source>
</evidence>
<gene>
    <name evidence="4" type="ORF">M0811_10082</name>
</gene>
<protein>
    <submittedName>
        <fullName evidence="4">DNAse i-like superfamily protein</fullName>
    </submittedName>
</protein>
<dbReference type="InterPro" id="IPR014756">
    <property type="entry name" value="Ig_E-set"/>
</dbReference>
<dbReference type="AlphaFoldDB" id="A0A9Q0LFA3"/>
<evidence type="ECO:0000259" key="2">
    <source>
        <dbReference type="Pfam" id="PF03372"/>
    </source>
</evidence>
<dbReference type="CDD" id="cd02859">
    <property type="entry name" value="E_set_AMPKbeta_like_N"/>
    <property type="match status" value="1"/>
</dbReference>
<dbReference type="EMBL" id="JAPDFW010000086">
    <property type="protein sequence ID" value="KAJ5071673.1"/>
    <property type="molecule type" value="Genomic_DNA"/>
</dbReference>
<dbReference type="OMA" id="WDGACER"/>
<organism evidence="4 5">
    <name type="scientific">Anaeramoeba ignava</name>
    <name type="common">Anaerobic marine amoeba</name>
    <dbReference type="NCBI Taxonomy" id="1746090"/>
    <lineage>
        <taxon>Eukaryota</taxon>
        <taxon>Metamonada</taxon>
        <taxon>Anaeramoebidae</taxon>
        <taxon>Anaeramoeba</taxon>
    </lineage>
</organism>
<reference evidence="4" key="1">
    <citation type="submission" date="2022-10" db="EMBL/GenBank/DDBJ databases">
        <title>Novel sulphate-reducing endosymbionts in the free-living metamonad Anaeramoeba.</title>
        <authorList>
            <person name="Jerlstrom-Hultqvist J."/>
            <person name="Cepicka I."/>
            <person name="Gallot-Lavallee L."/>
            <person name="Salas-Leiva D."/>
            <person name="Curtis B.A."/>
            <person name="Zahonova K."/>
            <person name="Pipaliya S."/>
            <person name="Dacks J."/>
            <person name="Roger A.J."/>
        </authorList>
    </citation>
    <scope>NUCLEOTIDE SEQUENCE</scope>
    <source>
        <strain evidence="4">BMAN</strain>
    </source>
</reference>
<dbReference type="SUPFAM" id="SSF56219">
    <property type="entry name" value="DNase I-like"/>
    <property type="match status" value="1"/>
</dbReference>
<dbReference type="Pfam" id="PF16561">
    <property type="entry name" value="AMPK1_CBM"/>
    <property type="match status" value="1"/>
</dbReference>
<dbReference type="InterPro" id="IPR050410">
    <property type="entry name" value="CCR4/nocturin_mRNA_transcr"/>
</dbReference>
<evidence type="ECO:0000259" key="3">
    <source>
        <dbReference type="Pfam" id="PF16561"/>
    </source>
</evidence>
<dbReference type="Gene3D" id="2.60.40.10">
    <property type="entry name" value="Immunoglobulins"/>
    <property type="match status" value="1"/>
</dbReference>
<dbReference type="CDD" id="cd09083">
    <property type="entry name" value="EEP-1"/>
    <property type="match status" value="1"/>
</dbReference>
<comment type="caution">
    <text evidence="4">The sequence shown here is derived from an EMBL/GenBank/DDBJ whole genome shotgun (WGS) entry which is preliminary data.</text>
</comment>
<dbReference type="Pfam" id="PF03372">
    <property type="entry name" value="Exo_endo_phos"/>
    <property type="match status" value="1"/>
</dbReference>
<dbReference type="Proteomes" id="UP001149090">
    <property type="component" value="Unassembled WGS sequence"/>
</dbReference>